<sequence length="172" mass="19618" precursor="true">MNKLGKFLLVVTSLSPILFAYAVNSVSKGDSTAAYYFTICGVGFSVIGFLILWFCKTQISIETLKIKKVKSVDKQAIAFLVIYLMPLFADNAIDFRAHPWTAIYVIAIIGVVVYHSNAFAFNPLLALLWYHFYEIENEDGMTYMLVTRKLLRKQSNTIKVVEIADYVYMDRE</sequence>
<reference evidence="3 4" key="1">
    <citation type="submission" date="2019-08" db="EMBL/GenBank/DDBJ databases">
        <title>Deep-cultivation of Planctomycetes and their phenomic and genomic characterization uncovers novel biology.</title>
        <authorList>
            <person name="Wiegand S."/>
            <person name="Jogler M."/>
            <person name="Boedeker C."/>
            <person name="Pinto D."/>
            <person name="Vollmers J."/>
            <person name="Rivas-Marin E."/>
            <person name="Kohn T."/>
            <person name="Peeters S.H."/>
            <person name="Heuer A."/>
            <person name="Rast P."/>
            <person name="Oberbeckmann S."/>
            <person name="Bunk B."/>
            <person name="Jeske O."/>
            <person name="Meyerdierks A."/>
            <person name="Storesund J.E."/>
            <person name="Kallscheuer N."/>
            <person name="Luecker S."/>
            <person name="Lage O.M."/>
            <person name="Pohl T."/>
            <person name="Merkel B.J."/>
            <person name="Hornburger P."/>
            <person name="Mueller R.-W."/>
            <person name="Bruemmer F."/>
            <person name="Labrenz M."/>
            <person name="Spormann A.M."/>
            <person name="Op den Camp H."/>
            <person name="Overmann J."/>
            <person name="Amann R."/>
            <person name="Jetten M.S.M."/>
            <person name="Mascher T."/>
            <person name="Medema M.H."/>
            <person name="Devos D.P."/>
            <person name="Kaster A.-K."/>
            <person name="Ovreas L."/>
            <person name="Rohde M."/>
            <person name="Galperin M.Y."/>
            <person name="Jogler C."/>
        </authorList>
    </citation>
    <scope>NUCLEOTIDE SEQUENCE [LARGE SCALE GENOMIC DNA]</scope>
    <source>
        <strain evidence="3 4">FC18</strain>
    </source>
</reference>
<gene>
    <name evidence="3" type="ORF">MFFC18_19320</name>
</gene>
<dbReference type="RefSeq" id="WP_148618753.1">
    <property type="nucleotide sequence ID" value="NZ_CP042912.1"/>
</dbReference>
<organism evidence="3 4">
    <name type="scientific">Mariniblastus fucicola</name>
    <dbReference type="NCBI Taxonomy" id="980251"/>
    <lineage>
        <taxon>Bacteria</taxon>
        <taxon>Pseudomonadati</taxon>
        <taxon>Planctomycetota</taxon>
        <taxon>Planctomycetia</taxon>
        <taxon>Pirellulales</taxon>
        <taxon>Pirellulaceae</taxon>
        <taxon>Mariniblastus</taxon>
    </lineage>
</organism>
<feature type="transmembrane region" description="Helical" evidence="1">
    <location>
        <begin position="99"/>
        <end position="121"/>
    </location>
</feature>
<protein>
    <submittedName>
        <fullName evidence="3">Uncharacterized protein</fullName>
    </submittedName>
</protein>
<feature type="transmembrane region" description="Helical" evidence="1">
    <location>
        <begin position="76"/>
        <end position="93"/>
    </location>
</feature>
<evidence type="ECO:0000313" key="3">
    <source>
        <dbReference type="EMBL" id="QEG22071.1"/>
    </source>
</evidence>
<evidence type="ECO:0000313" key="4">
    <source>
        <dbReference type="Proteomes" id="UP000322214"/>
    </source>
</evidence>
<accession>A0A5B9PGP0</accession>
<dbReference type="KEGG" id="mff:MFFC18_19320"/>
<feature type="transmembrane region" description="Helical" evidence="1">
    <location>
        <begin position="32"/>
        <end position="55"/>
    </location>
</feature>
<dbReference type="OrthoDB" id="6998690at2"/>
<feature type="signal peptide" evidence="2">
    <location>
        <begin position="1"/>
        <end position="22"/>
    </location>
</feature>
<keyword evidence="4" id="KW-1185">Reference proteome</keyword>
<keyword evidence="1" id="KW-1133">Transmembrane helix</keyword>
<name>A0A5B9PGP0_9BACT</name>
<keyword evidence="2" id="KW-0732">Signal</keyword>
<keyword evidence="1" id="KW-0812">Transmembrane</keyword>
<dbReference type="AlphaFoldDB" id="A0A5B9PGP0"/>
<dbReference type="EMBL" id="CP042912">
    <property type="protein sequence ID" value="QEG22071.1"/>
    <property type="molecule type" value="Genomic_DNA"/>
</dbReference>
<dbReference type="STRING" id="980251.GCA_001642875_05037"/>
<evidence type="ECO:0000256" key="1">
    <source>
        <dbReference type="SAM" id="Phobius"/>
    </source>
</evidence>
<feature type="chain" id="PRO_5022991307" evidence="2">
    <location>
        <begin position="23"/>
        <end position="172"/>
    </location>
</feature>
<proteinExistence type="predicted"/>
<dbReference type="Proteomes" id="UP000322214">
    <property type="component" value="Chromosome"/>
</dbReference>
<evidence type="ECO:0000256" key="2">
    <source>
        <dbReference type="SAM" id="SignalP"/>
    </source>
</evidence>
<keyword evidence="1" id="KW-0472">Membrane</keyword>